<dbReference type="EMBL" id="CP061035">
    <property type="protein sequence ID" value="QQV77557.1"/>
    <property type="molecule type" value="Genomic_DNA"/>
</dbReference>
<organism evidence="2 3">
    <name type="scientific">Sphingomonas aliaeris</name>
    <dbReference type="NCBI Taxonomy" id="2759526"/>
    <lineage>
        <taxon>Bacteria</taxon>
        <taxon>Pseudomonadati</taxon>
        <taxon>Pseudomonadota</taxon>
        <taxon>Alphaproteobacteria</taxon>
        <taxon>Sphingomonadales</taxon>
        <taxon>Sphingomonadaceae</taxon>
        <taxon>Sphingomonas</taxon>
    </lineage>
</organism>
<keyword evidence="1" id="KW-0472">Membrane</keyword>
<evidence type="ECO:0000256" key="1">
    <source>
        <dbReference type="SAM" id="Phobius"/>
    </source>
</evidence>
<evidence type="ECO:0000313" key="2">
    <source>
        <dbReference type="EMBL" id="QQV77557.1"/>
    </source>
</evidence>
<keyword evidence="3" id="KW-1185">Reference proteome</keyword>
<protein>
    <recommendedName>
        <fullName evidence="4">DUF1440 domain-containing protein</fullName>
    </recommendedName>
</protein>
<dbReference type="AlphaFoldDB" id="A0A974NVJ0"/>
<evidence type="ECO:0008006" key="4">
    <source>
        <dbReference type="Google" id="ProtNLM"/>
    </source>
</evidence>
<dbReference type="Proteomes" id="UP000595894">
    <property type="component" value="Chromosome"/>
</dbReference>
<keyword evidence="1" id="KW-1133">Transmembrane helix</keyword>
<feature type="transmembrane region" description="Helical" evidence="1">
    <location>
        <begin position="96"/>
        <end position="117"/>
    </location>
</feature>
<dbReference type="KEGG" id="sari:H5J25_01750"/>
<evidence type="ECO:0000313" key="3">
    <source>
        <dbReference type="Proteomes" id="UP000595894"/>
    </source>
</evidence>
<sequence>MDGRKLAGAIAGELVAGVRITAMLMRNERKSSEPSEIANIKRAGLAKLGREVPSQEQLPDTREQVVIQGGHLLLSAAAGAAYALTTDRDAALLPSGIAFGLAFYGAMHWIVGPTLGLKSPEWRPDRTTLVMHTVNHIGFGLVTAAGAALAGHGSK</sequence>
<keyword evidence="1" id="KW-0812">Transmembrane</keyword>
<accession>A0A974NVJ0</accession>
<dbReference type="RefSeq" id="WP_202094112.1">
    <property type="nucleotide sequence ID" value="NZ_CP061035.1"/>
</dbReference>
<feature type="transmembrane region" description="Helical" evidence="1">
    <location>
        <begin position="129"/>
        <end position="150"/>
    </location>
</feature>
<gene>
    <name evidence="2" type="ORF">H5J25_01750</name>
</gene>
<name>A0A974NVJ0_9SPHN</name>
<proteinExistence type="predicted"/>
<reference evidence="3" key="1">
    <citation type="submission" date="2020-09" db="EMBL/GenBank/DDBJ databases">
        <title>Sphingomonas sp., a new species isolated from pork steak.</title>
        <authorList>
            <person name="Heidler von Heilborn D."/>
        </authorList>
    </citation>
    <scope>NUCLEOTIDE SEQUENCE [LARGE SCALE GENOMIC DNA]</scope>
</reference>